<evidence type="ECO:0000256" key="1">
    <source>
        <dbReference type="ARBA" id="ARBA00022722"/>
    </source>
</evidence>
<dbReference type="Gene3D" id="3.30.420.10">
    <property type="entry name" value="Ribonuclease H-like superfamily/Ribonuclease H"/>
    <property type="match status" value="1"/>
</dbReference>
<dbReference type="AlphaFoldDB" id="A0A0N8GLE7"/>
<sequence length="178" mass="20859">MARKVQQIKPVYIDTETTGLDRQAEIIEIAVIDHDGAILMDELIRPLRSIPFDAMQVHHITNEMVAGARSWPVLWQDLRPLLHGRLLAFYNEEFDMRMIRQTHEQYTPWKENFNTFCVMKLYAQFRGEWDPRRRGYRYFRLEEAGRAAGIPLPNSHRAADDTLLTRALLDYIAATPMT</sequence>
<comment type="caution">
    <text evidence="5">The sequence shown here is derived from an EMBL/GenBank/DDBJ whole genome shotgun (WGS) entry which is preliminary data.</text>
</comment>
<dbReference type="STRING" id="1134406.ADN00_15135"/>
<protein>
    <recommendedName>
        <fullName evidence="4">Exonuclease domain-containing protein</fullName>
    </recommendedName>
</protein>
<dbReference type="GO" id="GO:0008408">
    <property type="term" value="F:3'-5' exonuclease activity"/>
    <property type="evidence" value="ECO:0007669"/>
    <property type="project" value="TreeGrafter"/>
</dbReference>
<dbReference type="GO" id="GO:0003676">
    <property type="term" value="F:nucleic acid binding"/>
    <property type="evidence" value="ECO:0007669"/>
    <property type="project" value="InterPro"/>
</dbReference>
<reference evidence="5 6" key="1">
    <citation type="submission" date="2015-07" db="EMBL/GenBank/DDBJ databases">
        <title>Genome sequence of Ornatilinea apprima DSM 23815.</title>
        <authorList>
            <person name="Hemp J."/>
            <person name="Ward L.M."/>
            <person name="Pace L.A."/>
            <person name="Fischer W.W."/>
        </authorList>
    </citation>
    <scope>NUCLEOTIDE SEQUENCE [LARGE SCALE GENOMIC DNA]</scope>
    <source>
        <strain evidence="5 6">P3M-1</strain>
    </source>
</reference>
<dbReference type="InterPro" id="IPR012337">
    <property type="entry name" value="RNaseH-like_sf"/>
</dbReference>
<dbReference type="Pfam" id="PF00929">
    <property type="entry name" value="RNase_T"/>
    <property type="match status" value="1"/>
</dbReference>
<evidence type="ECO:0000259" key="4">
    <source>
        <dbReference type="SMART" id="SM00479"/>
    </source>
</evidence>
<dbReference type="InterPro" id="IPR036397">
    <property type="entry name" value="RNaseH_sf"/>
</dbReference>
<evidence type="ECO:0000256" key="2">
    <source>
        <dbReference type="ARBA" id="ARBA00022801"/>
    </source>
</evidence>
<accession>A0A0N8GLE7</accession>
<evidence type="ECO:0000256" key="3">
    <source>
        <dbReference type="ARBA" id="ARBA00022839"/>
    </source>
</evidence>
<evidence type="ECO:0000313" key="5">
    <source>
        <dbReference type="EMBL" id="KPL72290.1"/>
    </source>
</evidence>
<feature type="domain" description="Exonuclease" evidence="4">
    <location>
        <begin position="9"/>
        <end position="178"/>
    </location>
</feature>
<evidence type="ECO:0000313" key="6">
    <source>
        <dbReference type="Proteomes" id="UP000050417"/>
    </source>
</evidence>
<dbReference type="Proteomes" id="UP000050417">
    <property type="component" value="Unassembled WGS sequence"/>
</dbReference>
<organism evidence="5 6">
    <name type="scientific">Ornatilinea apprima</name>
    <dbReference type="NCBI Taxonomy" id="1134406"/>
    <lineage>
        <taxon>Bacteria</taxon>
        <taxon>Bacillati</taxon>
        <taxon>Chloroflexota</taxon>
        <taxon>Anaerolineae</taxon>
        <taxon>Anaerolineales</taxon>
        <taxon>Anaerolineaceae</taxon>
        <taxon>Ornatilinea</taxon>
    </lineage>
</organism>
<dbReference type="PANTHER" id="PTHR30231">
    <property type="entry name" value="DNA POLYMERASE III SUBUNIT EPSILON"/>
    <property type="match status" value="1"/>
</dbReference>
<dbReference type="CDD" id="cd06127">
    <property type="entry name" value="DEDDh"/>
    <property type="match status" value="1"/>
</dbReference>
<dbReference type="SMART" id="SM00479">
    <property type="entry name" value="EXOIII"/>
    <property type="match status" value="1"/>
</dbReference>
<dbReference type="PANTHER" id="PTHR30231:SF4">
    <property type="entry name" value="PROTEIN NEN2"/>
    <property type="match status" value="1"/>
</dbReference>
<dbReference type="EMBL" id="LGCL01000039">
    <property type="protein sequence ID" value="KPL72290.1"/>
    <property type="molecule type" value="Genomic_DNA"/>
</dbReference>
<keyword evidence="2" id="KW-0378">Hydrolase</keyword>
<gene>
    <name evidence="5" type="ORF">ADN00_15135</name>
</gene>
<keyword evidence="1" id="KW-0540">Nuclease</keyword>
<dbReference type="InterPro" id="IPR013520">
    <property type="entry name" value="Ribonucl_H"/>
</dbReference>
<keyword evidence="3" id="KW-0269">Exonuclease</keyword>
<dbReference type="SUPFAM" id="SSF53098">
    <property type="entry name" value="Ribonuclease H-like"/>
    <property type="match status" value="1"/>
</dbReference>
<name>A0A0N8GLE7_9CHLR</name>
<proteinExistence type="predicted"/>
<keyword evidence="6" id="KW-1185">Reference proteome</keyword>